<accession>A0A8J4V093</accession>
<comment type="caution">
    <text evidence="1">The sequence shown here is derived from an EMBL/GenBank/DDBJ whole genome shotgun (WGS) entry which is preliminary data.</text>
</comment>
<evidence type="ECO:0000313" key="2">
    <source>
        <dbReference type="Proteomes" id="UP000695562"/>
    </source>
</evidence>
<dbReference type="SUPFAM" id="SSF52833">
    <property type="entry name" value="Thioredoxin-like"/>
    <property type="match status" value="1"/>
</dbReference>
<keyword evidence="2" id="KW-1185">Reference proteome</keyword>
<dbReference type="Gene3D" id="3.40.30.10">
    <property type="entry name" value="Glutaredoxin"/>
    <property type="match status" value="1"/>
</dbReference>
<protein>
    <submittedName>
        <fullName evidence="1">Uncharacterized protein</fullName>
    </submittedName>
</protein>
<dbReference type="EMBL" id="AJWJ01000165">
    <property type="protein sequence ID" value="KAF2074098.1"/>
    <property type="molecule type" value="Genomic_DNA"/>
</dbReference>
<gene>
    <name evidence="1" type="ORF">CYY_004583</name>
</gene>
<sequence>MSTRNLQYISERLQQDNINVLRVDCDKEKQLCHDFNSDQHTHNHMKLVLYKNFVPIEVPDNLGYESFIEFVKHAIL</sequence>
<dbReference type="InterPro" id="IPR036249">
    <property type="entry name" value="Thioredoxin-like_sf"/>
</dbReference>
<evidence type="ECO:0000313" key="1">
    <source>
        <dbReference type="EMBL" id="KAF2074098.1"/>
    </source>
</evidence>
<proteinExistence type="predicted"/>
<dbReference type="Proteomes" id="UP000695562">
    <property type="component" value="Unassembled WGS sequence"/>
</dbReference>
<dbReference type="AlphaFoldDB" id="A0A8J4V093"/>
<organism evidence="1 2">
    <name type="scientific">Polysphondylium violaceum</name>
    <dbReference type="NCBI Taxonomy" id="133409"/>
    <lineage>
        <taxon>Eukaryota</taxon>
        <taxon>Amoebozoa</taxon>
        <taxon>Evosea</taxon>
        <taxon>Eumycetozoa</taxon>
        <taxon>Dictyostelia</taxon>
        <taxon>Dictyosteliales</taxon>
        <taxon>Dictyosteliaceae</taxon>
        <taxon>Polysphondylium</taxon>
    </lineage>
</organism>
<name>A0A8J4V093_9MYCE</name>
<reference evidence="1" key="1">
    <citation type="submission" date="2020-01" db="EMBL/GenBank/DDBJ databases">
        <title>Development of genomics and gene disruption for Polysphondylium violaceum indicates a role for the polyketide synthase stlB in stalk morphogenesis.</title>
        <authorList>
            <person name="Narita B."/>
            <person name="Kawabe Y."/>
            <person name="Kin K."/>
            <person name="Saito T."/>
            <person name="Gibbs R."/>
            <person name="Kuspa A."/>
            <person name="Muzny D."/>
            <person name="Queller D."/>
            <person name="Richards S."/>
            <person name="Strassman J."/>
            <person name="Sucgang R."/>
            <person name="Worley K."/>
            <person name="Schaap P."/>
        </authorList>
    </citation>
    <scope>NUCLEOTIDE SEQUENCE</scope>
    <source>
        <strain evidence="1">QSvi11</strain>
    </source>
</reference>